<dbReference type="Proteomes" id="UP001146439">
    <property type="component" value="Unassembled WGS sequence"/>
</dbReference>
<evidence type="ECO:0000256" key="1">
    <source>
        <dbReference type="ARBA" id="ARBA00011900"/>
    </source>
</evidence>
<reference evidence="7" key="1">
    <citation type="submission" date="2022-02" db="EMBL/GenBank/DDBJ databases">
        <title>Corynebacterium sp. from urogenital microbiome.</title>
        <authorList>
            <person name="Cappelli E.A."/>
            <person name="Ribeiro T.G."/>
            <person name="Peixe L."/>
        </authorList>
    </citation>
    <scope>NUCLEOTIDE SEQUENCE</scope>
    <source>
        <strain evidence="7">C21Ua_68</strain>
    </source>
</reference>
<comment type="caution">
    <text evidence="7">The sequence shown here is derived from an EMBL/GenBank/DDBJ whole genome shotgun (WGS) entry which is preliminary data.</text>
</comment>
<evidence type="ECO:0000259" key="6">
    <source>
        <dbReference type="Pfam" id="PF07669"/>
    </source>
</evidence>
<organism evidence="7 8">
    <name type="scientific">Corynebacterium yonathiae</name>
    <dbReference type="NCBI Taxonomy" id="2913504"/>
    <lineage>
        <taxon>Bacteria</taxon>
        <taxon>Bacillati</taxon>
        <taxon>Actinomycetota</taxon>
        <taxon>Actinomycetes</taxon>
        <taxon>Mycobacteriales</taxon>
        <taxon>Corynebacteriaceae</taxon>
        <taxon>Corynebacterium</taxon>
    </lineage>
</organism>
<keyword evidence="2 7" id="KW-0489">Methyltransferase</keyword>
<proteinExistence type="predicted"/>
<gene>
    <name evidence="7" type="ORF">L8V22_00805</name>
</gene>
<protein>
    <recommendedName>
        <fullName evidence="1">site-specific DNA-methyltransferase (adenine-specific)</fullName>
        <ecNumber evidence="1">2.1.1.72</ecNumber>
    </recommendedName>
</protein>
<sequence>MADFDSIINVEEWISDYYLTTDDKGSSFGKRADDAVKEWKKTDKDAKNAGYEHTQSPLLRLTSRREALHTKLSGLSMEASADKLHEVYDLIAEAFGYPAPKRLEFSRNGQSLTLTAAADKNHSLVVLRAGQMDSVEDLTTIPLLDADPELGQQNSNGEAKPLDITAAKLVGELFLTEQAPDLILVLAGRWAVLAERETWPLGRYLAVDLGLAVERNDQKAKGELTRVVAILAAEHTMRGADGTTWWLDTLTQAREHSVKVSEELRGAIKASIEIIGNDVLQRRALQHLNNEQQHASHDIDGNELANQALRYLYRILFLLFAESSPELQILPTGDNDYDEGYGLARLRDLILTEPSTHRTQNGTHLYESLQLLFDRVNRGHDPHDENDEFFDENATEDGLEFRNLDADLFKSEATFYIDEVKLSNLALHRVLQNLLLTKEKRGSDRGFISYATLGVTELGQVYEGLMSYTGFIAQEDLVEVAKRGDPSKGSWVVPEAQAHTLPQDSIVYEDRESEHGGVERVQRTHARGSFVYRQSSRDRERSASFYSPPVITEFTVGQAIEELTATGRIDQADDILTLTICEPAMGSGAFAVEAVNQLAELYLTKKQSELGKELPGEDRAQELQKVKASIALHQVYGVDLNKTAVELAEISLWLNTMTKELKAPWFGLHLRHGNSLVGATRSTFSAKEVSTTASKKKGIQNYLTLTPQHHPLKELAEAIDANETDQHPTGRIHHFLVPSHGWGSAVDAKELKNLAAEEIKAMKAWQKSICKPLNKTQTKLATALSNQVERLWELSLVRLRIAEDQIRRDLDLWGQEPNTAKRADVVTRAQVEEELLHNNEGAYLRLRTAMNAWNALWYWPVTATDELPDITEYLATMQDLLGVPNEGQKRYRKDNQYAFGFDMTWDELDYVESLDRSTSSRKRYEDVLNVHPWLKTVNTIAQEQAFFHWDLDFATVMAKGGFDFQVGNPPWVRPRTDMDALLSEHDPWFSLANKPTQAEKKQRRELLAGNDAVLETLSKGLAEAVVTSAVLGDATRYPHLQNQQPDLYRGFMERTWANAAEDGIISLIHPESHFTEKKAAPLRAGAYRRLRRHWQFINELVLFDVHDLVKYGIHVYSSRREEPSFLSASALYHPRTVIDSLEHDGSGKLPGFKDDNDNWDLRPHRDRIITVNEDTLKVWNSIIEEPGTPLLETRTVYSVNSEAAAVLAKLAVAPRIKELGLQFSSGWHESADKKAGYFDTSWQHPESWDDVILQGPHLGVSTPMIKQPNPTMKHNQDWSEIDLEAISEEFIPATAYLPNRSFETYDLDYGVWEADGERVKVKNSYRVAWRRMAATTGFRTLYPAIIPPGAAHVHPVQSAGSSIAAENTALAGAGMSSFTVDFFVRSLNPSDLHPSIVNGLPYPQRFQEELVGRYLQLTCMTEKYADFWKDCLGIDWSKDTPLRNARDRFHAQNEIDAMVALSLGVTLDELLMIYRTQFPVMRRYDQEDLYDANGRKVPKDVLKLEKKLKDGQQLSEADRTWTHPQSGVEYVFEYPFAPLDREADLAAAYEKYAAMMDQQ</sequence>
<evidence type="ECO:0000256" key="2">
    <source>
        <dbReference type="ARBA" id="ARBA00022603"/>
    </source>
</evidence>
<name>A0A9X3LYI7_9CORY</name>
<accession>A0A9X3LYI7</accession>
<dbReference type="InterPro" id="IPR011639">
    <property type="entry name" value="MethylTrfase_TaqI-like_dom"/>
</dbReference>
<dbReference type="Pfam" id="PF07669">
    <property type="entry name" value="Eco57I"/>
    <property type="match status" value="1"/>
</dbReference>
<dbReference type="RefSeq" id="WP_238800813.1">
    <property type="nucleotide sequence ID" value="NZ_JAKMUZ010000001.1"/>
</dbReference>
<keyword evidence="3" id="KW-0808">Transferase</keyword>
<dbReference type="EC" id="2.1.1.72" evidence="1"/>
<dbReference type="EMBL" id="JAKMUZ010000001">
    <property type="protein sequence ID" value="MCZ9295108.1"/>
    <property type="molecule type" value="Genomic_DNA"/>
</dbReference>
<dbReference type="Gene3D" id="3.40.50.150">
    <property type="entry name" value="Vaccinia Virus protein VP39"/>
    <property type="match status" value="2"/>
</dbReference>
<keyword evidence="4" id="KW-0949">S-adenosyl-L-methionine</keyword>
<evidence type="ECO:0000256" key="4">
    <source>
        <dbReference type="ARBA" id="ARBA00022691"/>
    </source>
</evidence>
<evidence type="ECO:0000313" key="8">
    <source>
        <dbReference type="Proteomes" id="UP001146439"/>
    </source>
</evidence>
<dbReference type="SUPFAM" id="SSF53335">
    <property type="entry name" value="S-adenosyl-L-methionine-dependent methyltransferases"/>
    <property type="match status" value="1"/>
</dbReference>
<dbReference type="InterPro" id="IPR029063">
    <property type="entry name" value="SAM-dependent_MTases_sf"/>
</dbReference>
<dbReference type="PANTHER" id="PTHR33841:SF1">
    <property type="entry name" value="DNA METHYLTRANSFERASE A"/>
    <property type="match status" value="1"/>
</dbReference>
<evidence type="ECO:0000313" key="7">
    <source>
        <dbReference type="EMBL" id="MCZ9295108.1"/>
    </source>
</evidence>
<evidence type="ECO:0000256" key="3">
    <source>
        <dbReference type="ARBA" id="ARBA00022679"/>
    </source>
</evidence>
<dbReference type="GO" id="GO:0006304">
    <property type="term" value="P:DNA modification"/>
    <property type="evidence" value="ECO:0007669"/>
    <property type="project" value="InterPro"/>
</dbReference>
<dbReference type="GO" id="GO:0009007">
    <property type="term" value="F:site-specific DNA-methyltransferase (adenine-specific) activity"/>
    <property type="evidence" value="ECO:0007669"/>
    <property type="project" value="UniProtKB-EC"/>
</dbReference>
<evidence type="ECO:0000256" key="5">
    <source>
        <dbReference type="ARBA" id="ARBA00047942"/>
    </source>
</evidence>
<dbReference type="InterPro" id="IPR050953">
    <property type="entry name" value="N4_N6_ade-DNA_methylase"/>
</dbReference>
<feature type="domain" description="Type II methyltransferase M.TaqI-like" evidence="6">
    <location>
        <begin position="633"/>
        <end position="978"/>
    </location>
</feature>
<comment type="catalytic activity">
    <reaction evidence="5">
        <text>a 2'-deoxyadenosine in DNA + S-adenosyl-L-methionine = an N(6)-methyl-2'-deoxyadenosine in DNA + S-adenosyl-L-homocysteine + H(+)</text>
        <dbReference type="Rhea" id="RHEA:15197"/>
        <dbReference type="Rhea" id="RHEA-COMP:12418"/>
        <dbReference type="Rhea" id="RHEA-COMP:12419"/>
        <dbReference type="ChEBI" id="CHEBI:15378"/>
        <dbReference type="ChEBI" id="CHEBI:57856"/>
        <dbReference type="ChEBI" id="CHEBI:59789"/>
        <dbReference type="ChEBI" id="CHEBI:90615"/>
        <dbReference type="ChEBI" id="CHEBI:90616"/>
        <dbReference type="EC" id="2.1.1.72"/>
    </reaction>
</comment>
<dbReference type="PANTHER" id="PTHR33841">
    <property type="entry name" value="DNA METHYLTRANSFERASE YEEA-RELATED"/>
    <property type="match status" value="1"/>
</dbReference>
<dbReference type="GO" id="GO:0032259">
    <property type="term" value="P:methylation"/>
    <property type="evidence" value="ECO:0007669"/>
    <property type="project" value="UniProtKB-KW"/>
</dbReference>